<sequence length="425" mass="46810">MIDLRLLREDPDRARASQRARGEDVALVDSLLSADERRRSSGVRFDELRAEQRSLGKLIPKASADEKAELLKKASQLAADVKVADAERDAADAETQELLQRLGNLVHPDVPVGGEEDFVTLETHGTIRDFGAEGFEPKDHLELGQILGAIDVERGAKVSGSRFYFLTGVGALLELALVNAAIAQATAAGFTPMLTPALVRPQSMAGTGFLGQAAQDVYHLDKDDLYLVGTSEVPLAAYHMDEIIDADRLPLRYAGFSPCFRREAGSHGKDTKGIFRVHQFDKVEMFSYVTPEDSQAEHQRLLAWEKQWLSALELPFRVIDVASGDLGSSAARKFDCEAWIPTQGKYRELTSTSDCTEFQSRRLSIRVREGKKVRPLATLNGTLCAVPRTIVAILENHQQADGSVYVPEVLRPYLGGREILEPVTK</sequence>
<name>A0ABU0NTS0_STRRH</name>
<dbReference type="InterPro" id="IPR033729">
    <property type="entry name" value="SerRS_core"/>
</dbReference>
<comment type="similarity">
    <text evidence="6">Belongs to the class-II aminoacyl-tRNA synthetase family. Type-1 seryl-tRNA synthetase subfamily.</text>
</comment>
<feature type="binding site" evidence="6">
    <location>
        <position position="382"/>
    </location>
    <ligand>
        <name>L-serine</name>
        <dbReference type="ChEBI" id="CHEBI:33384"/>
    </ligand>
</feature>
<dbReference type="HAMAP" id="MF_00176">
    <property type="entry name" value="Ser_tRNA_synth_type1"/>
    <property type="match status" value="1"/>
</dbReference>
<evidence type="ECO:0000313" key="8">
    <source>
        <dbReference type="EMBL" id="MDQ0582083.1"/>
    </source>
</evidence>
<evidence type="ECO:0000256" key="5">
    <source>
        <dbReference type="ARBA" id="ARBA00023146"/>
    </source>
</evidence>
<protein>
    <recommendedName>
        <fullName evidence="6">Serine--tRNA ligase</fullName>
        <ecNumber evidence="6">6.1.1.11</ecNumber>
    </recommendedName>
    <alternativeName>
        <fullName evidence="6">Seryl-tRNA synthetase</fullName>
        <shortName evidence="6">SerRS</shortName>
    </alternativeName>
    <alternativeName>
        <fullName evidence="6">Seryl-tRNA(Ser/Sec) synthetase</fullName>
    </alternativeName>
</protein>
<dbReference type="InterPro" id="IPR006195">
    <property type="entry name" value="aa-tRNA-synth_II"/>
</dbReference>
<reference evidence="8 9" key="1">
    <citation type="submission" date="2023-07" db="EMBL/GenBank/DDBJ databases">
        <title>Comparative genomics of wheat-associated soil bacteria to identify genetic determinants of phenazine resistance.</title>
        <authorList>
            <person name="Mouncey N."/>
        </authorList>
    </citation>
    <scope>NUCLEOTIDE SEQUENCE [LARGE SCALE GENOMIC DNA]</scope>
    <source>
        <strain evidence="8 9">B2I6</strain>
    </source>
</reference>
<comment type="subcellular location">
    <subcellularLocation>
        <location evidence="6">Cytoplasm</location>
    </subcellularLocation>
</comment>
<dbReference type="InterPro" id="IPR015866">
    <property type="entry name" value="Ser-tRNA-synth_1_N"/>
</dbReference>
<dbReference type="PRINTS" id="PR00981">
    <property type="entry name" value="TRNASYNTHSER"/>
</dbReference>
<dbReference type="SUPFAM" id="SSF46589">
    <property type="entry name" value="tRNA-binding arm"/>
    <property type="match status" value="1"/>
</dbReference>
<dbReference type="InterPro" id="IPR042103">
    <property type="entry name" value="SerRS_1_N_sf"/>
</dbReference>
<dbReference type="EMBL" id="JAUSWV010000002">
    <property type="protein sequence ID" value="MDQ0582083.1"/>
    <property type="molecule type" value="Genomic_DNA"/>
</dbReference>
<dbReference type="Gene3D" id="3.30.930.10">
    <property type="entry name" value="Bira Bifunctional Protein, Domain 2"/>
    <property type="match status" value="1"/>
</dbReference>
<dbReference type="InterPro" id="IPR010978">
    <property type="entry name" value="tRNA-bd_arm"/>
</dbReference>
<feature type="binding site" evidence="6">
    <location>
        <begin position="348"/>
        <end position="351"/>
    </location>
    <ligand>
        <name>ATP</name>
        <dbReference type="ChEBI" id="CHEBI:30616"/>
    </ligand>
</feature>
<evidence type="ECO:0000256" key="4">
    <source>
        <dbReference type="ARBA" id="ARBA00022917"/>
    </source>
</evidence>
<evidence type="ECO:0000313" key="9">
    <source>
        <dbReference type="Proteomes" id="UP001230654"/>
    </source>
</evidence>
<proteinExistence type="inferred from homology"/>
<organism evidence="8 9">
    <name type="scientific">Streptomyces rishiriensis</name>
    <dbReference type="NCBI Taxonomy" id="68264"/>
    <lineage>
        <taxon>Bacteria</taxon>
        <taxon>Bacillati</taxon>
        <taxon>Actinomycetota</taxon>
        <taxon>Actinomycetes</taxon>
        <taxon>Kitasatosporales</taxon>
        <taxon>Streptomycetaceae</taxon>
        <taxon>Streptomyces</taxon>
    </lineage>
</organism>
<dbReference type="Proteomes" id="UP001230654">
    <property type="component" value="Unassembled WGS sequence"/>
</dbReference>
<evidence type="ECO:0000256" key="3">
    <source>
        <dbReference type="ARBA" id="ARBA00022840"/>
    </source>
</evidence>
<feature type="binding site" evidence="6">
    <location>
        <begin position="261"/>
        <end position="263"/>
    </location>
    <ligand>
        <name>ATP</name>
        <dbReference type="ChEBI" id="CHEBI:30616"/>
    </ligand>
</feature>
<evidence type="ECO:0000256" key="2">
    <source>
        <dbReference type="ARBA" id="ARBA00022741"/>
    </source>
</evidence>
<evidence type="ECO:0000256" key="6">
    <source>
        <dbReference type="HAMAP-Rule" id="MF_00176"/>
    </source>
</evidence>
<dbReference type="PIRSF" id="PIRSF001529">
    <property type="entry name" value="Ser-tRNA-synth_IIa"/>
    <property type="match status" value="1"/>
</dbReference>
<comment type="caution">
    <text evidence="8">The sequence shown here is derived from an EMBL/GenBank/DDBJ whole genome shotgun (WGS) entry which is preliminary data.</text>
</comment>
<dbReference type="GO" id="GO:0004828">
    <property type="term" value="F:serine-tRNA ligase activity"/>
    <property type="evidence" value="ECO:0007669"/>
    <property type="project" value="UniProtKB-EC"/>
</dbReference>
<keyword evidence="2 6" id="KW-0547">Nucleotide-binding</keyword>
<comment type="catalytic activity">
    <reaction evidence="6">
        <text>tRNA(Sec) + L-serine + ATP = L-seryl-tRNA(Sec) + AMP + diphosphate + H(+)</text>
        <dbReference type="Rhea" id="RHEA:42580"/>
        <dbReference type="Rhea" id="RHEA-COMP:9742"/>
        <dbReference type="Rhea" id="RHEA-COMP:10128"/>
        <dbReference type="ChEBI" id="CHEBI:15378"/>
        <dbReference type="ChEBI" id="CHEBI:30616"/>
        <dbReference type="ChEBI" id="CHEBI:33019"/>
        <dbReference type="ChEBI" id="CHEBI:33384"/>
        <dbReference type="ChEBI" id="CHEBI:78442"/>
        <dbReference type="ChEBI" id="CHEBI:78533"/>
        <dbReference type="ChEBI" id="CHEBI:456215"/>
        <dbReference type="EC" id="6.1.1.11"/>
    </reaction>
</comment>
<keyword evidence="4 6" id="KW-0648">Protein biosynthesis</keyword>
<dbReference type="InterPro" id="IPR002314">
    <property type="entry name" value="aa-tRNA-synt_IIb"/>
</dbReference>
<dbReference type="Gene3D" id="1.10.287.40">
    <property type="entry name" value="Serine-tRNA synthetase, tRNA binding domain"/>
    <property type="match status" value="1"/>
</dbReference>
<comment type="function">
    <text evidence="6">Catalyzes the attachment of serine to tRNA(Ser). Is also able to aminoacylate tRNA(Sec) with serine, to form the misacylated tRNA L-seryl-tRNA(Sec), which will be further converted into selenocysteinyl-tRNA(Sec).</text>
</comment>
<comment type="subunit">
    <text evidence="6">Homodimer. The tRNA molecule binds across the dimer.</text>
</comment>
<feature type="domain" description="Aminoacyl-transfer RNA synthetases class-II family profile" evidence="7">
    <location>
        <begin position="189"/>
        <end position="407"/>
    </location>
</feature>
<evidence type="ECO:0000256" key="1">
    <source>
        <dbReference type="ARBA" id="ARBA00022598"/>
    </source>
</evidence>
<gene>
    <name evidence="6" type="primary">serS</name>
    <name evidence="8" type="ORF">QF030_004261</name>
</gene>
<feature type="binding site" evidence="6">
    <location>
        <begin position="230"/>
        <end position="232"/>
    </location>
    <ligand>
        <name>L-serine</name>
        <dbReference type="ChEBI" id="CHEBI:33384"/>
    </ligand>
</feature>
<dbReference type="Pfam" id="PF02403">
    <property type="entry name" value="Seryl_tRNA_N"/>
    <property type="match status" value="1"/>
</dbReference>
<keyword evidence="3 6" id="KW-0067">ATP-binding</keyword>
<feature type="binding site" evidence="6">
    <location>
        <position position="284"/>
    </location>
    <ligand>
        <name>L-serine</name>
        <dbReference type="ChEBI" id="CHEBI:33384"/>
    </ligand>
</feature>
<keyword evidence="1 6" id="KW-0436">Ligase</keyword>
<comment type="domain">
    <text evidence="6">Consists of two distinct domains, a catalytic core and a N-terminal extension that is involved in tRNA binding.</text>
</comment>
<comment type="pathway">
    <text evidence="6">Aminoacyl-tRNA biosynthesis; selenocysteinyl-tRNA(Sec) biosynthesis; L-seryl-tRNA(Sec) from L-serine and tRNA(Sec): step 1/1.</text>
</comment>
<dbReference type="InterPro" id="IPR045864">
    <property type="entry name" value="aa-tRNA-synth_II/BPL/LPL"/>
</dbReference>
<keyword evidence="5 6" id="KW-0030">Aminoacyl-tRNA synthetase</keyword>
<accession>A0ABU0NTS0</accession>
<dbReference type="NCBIfam" id="TIGR00414">
    <property type="entry name" value="serS"/>
    <property type="match status" value="1"/>
</dbReference>
<dbReference type="PROSITE" id="PS50862">
    <property type="entry name" value="AA_TRNA_LIGASE_II"/>
    <property type="match status" value="1"/>
</dbReference>
<dbReference type="CDD" id="cd00770">
    <property type="entry name" value="SerRS_core"/>
    <property type="match status" value="1"/>
</dbReference>
<dbReference type="Pfam" id="PF00587">
    <property type="entry name" value="tRNA-synt_2b"/>
    <property type="match status" value="1"/>
</dbReference>
<dbReference type="EC" id="6.1.1.11" evidence="6"/>
<feature type="binding site" evidence="6">
    <location>
        <position position="277"/>
    </location>
    <ligand>
        <name>ATP</name>
        <dbReference type="ChEBI" id="CHEBI:30616"/>
    </ligand>
</feature>
<comment type="catalytic activity">
    <reaction evidence="6">
        <text>tRNA(Ser) + L-serine + ATP = L-seryl-tRNA(Ser) + AMP + diphosphate + H(+)</text>
        <dbReference type="Rhea" id="RHEA:12292"/>
        <dbReference type="Rhea" id="RHEA-COMP:9669"/>
        <dbReference type="Rhea" id="RHEA-COMP:9703"/>
        <dbReference type="ChEBI" id="CHEBI:15378"/>
        <dbReference type="ChEBI" id="CHEBI:30616"/>
        <dbReference type="ChEBI" id="CHEBI:33019"/>
        <dbReference type="ChEBI" id="CHEBI:33384"/>
        <dbReference type="ChEBI" id="CHEBI:78442"/>
        <dbReference type="ChEBI" id="CHEBI:78533"/>
        <dbReference type="ChEBI" id="CHEBI:456215"/>
        <dbReference type="EC" id="6.1.1.11"/>
    </reaction>
</comment>
<evidence type="ECO:0000259" key="7">
    <source>
        <dbReference type="PROSITE" id="PS50862"/>
    </source>
</evidence>
<dbReference type="PANTHER" id="PTHR11778">
    <property type="entry name" value="SERYL-TRNA SYNTHETASE"/>
    <property type="match status" value="1"/>
</dbReference>
<dbReference type="InterPro" id="IPR002317">
    <property type="entry name" value="Ser-tRNA-ligase_type_1"/>
</dbReference>
<keyword evidence="9" id="KW-1185">Reference proteome</keyword>
<dbReference type="SUPFAM" id="SSF55681">
    <property type="entry name" value="Class II aaRS and biotin synthetases"/>
    <property type="match status" value="1"/>
</dbReference>
<dbReference type="RefSeq" id="WP_307164250.1">
    <property type="nucleotide sequence ID" value="NZ_JAUSWV010000002.1"/>
</dbReference>
<keyword evidence="6" id="KW-0963">Cytoplasm</keyword>